<feature type="domain" description="Gamma tubulin complex component C-terminal" evidence="6">
    <location>
        <begin position="522"/>
        <end position="847"/>
    </location>
</feature>
<dbReference type="GO" id="GO:0007020">
    <property type="term" value="P:microtubule nucleation"/>
    <property type="evidence" value="ECO:0007669"/>
    <property type="project" value="InterPro"/>
</dbReference>
<organism evidence="8 9">
    <name type="scientific">Ophiocordyceps australis</name>
    <dbReference type="NCBI Taxonomy" id="1399860"/>
    <lineage>
        <taxon>Eukaryota</taxon>
        <taxon>Fungi</taxon>
        <taxon>Dikarya</taxon>
        <taxon>Ascomycota</taxon>
        <taxon>Pezizomycotina</taxon>
        <taxon>Sordariomycetes</taxon>
        <taxon>Hypocreomycetidae</taxon>
        <taxon>Hypocreales</taxon>
        <taxon>Ophiocordycipitaceae</taxon>
        <taxon>Ophiocordyceps</taxon>
    </lineage>
</organism>
<dbReference type="InterPro" id="IPR041470">
    <property type="entry name" value="GCP_N"/>
</dbReference>
<dbReference type="GO" id="GO:0051225">
    <property type="term" value="P:spindle assembly"/>
    <property type="evidence" value="ECO:0007669"/>
    <property type="project" value="TreeGrafter"/>
</dbReference>
<keyword evidence="2 5" id="KW-0963">Cytoplasm</keyword>
<evidence type="ECO:0000313" key="9">
    <source>
        <dbReference type="Proteomes" id="UP000226192"/>
    </source>
</evidence>
<evidence type="ECO:0000259" key="7">
    <source>
        <dbReference type="Pfam" id="PF17681"/>
    </source>
</evidence>
<dbReference type="InterPro" id="IPR040457">
    <property type="entry name" value="GCP_C"/>
</dbReference>
<keyword evidence="9" id="KW-1185">Reference proteome</keyword>
<dbReference type="Gene3D" id="1.20.120.1900">
    <property type="entry name" value="Gamma-tubulin complex, C-terminal domain"/>
    <property type="match status" value="2"/>
</dbReference>
<dbReference type="GO" id="GO:0005874">
    <property type="term" value="C:microtubule"/>
    <property type="evidence" value="ECO:0007669"/>
    <property type="project" value="UniProtKB-KW"/>
</dbReference>
<evidence type="ECO:0000256" key="2">
    <source>
        <dbReference type="ARBA" id="ARBA00022490"/>
    </source>
</evidence>
<gene>
    <name evidence="8" type="ORF">CDD81_1168</name>
</gene>
<accession>A0A2C5Y1L6</accession>
<dbReference type="AlphaFoldDB" id="A0A2C5Y1L6"/>
<dbReference type="GO" id="GO:0000278">
    <property type="term" value="P:mitotic cell cycle"/>
    <property type="evidence" value="ECO:0007669"/>
    <property type="project" value="TreeGrafter"/>
</dbReference>
<keyword evidence="4 5" id="KW-0206">Cytoskeleton</keyword>
<dbReference type="GO" id="GO:0005816">
    <property type="term" value="C:spindle pole body"/>
    <property type="evidence" value="ECO:0007669"/>
    <property type="project" value="UniProtKB-ARBA"/>
</dbReference>
<dbReference type="InterPro" id="IPR042241">
    <property type="entry name" value="GCP_C_sf"/>
</dbReference>
<dbReference type="InterPro" id="IPR007259">
    <property type="entry name" value="GCP"/>
</dbReference>
<dbReference type="Pfam" id="PF04130">
    <property type="entry name" value="GCP_C_terminal"/>
    <property type="match status" value="1"/>
</dbReference>
<dbReference type="GO" id="GO:0043015">
    <property type="term" value="F:gamma-tubulin binding"/>
    <property type="evidence" value="ECO:0007669"/>
    <property type="project" value="InterPro"/>
</dbReference>
<evidence type="ECO:0000256" key="3">
    <source>
        <dbReference type="ARBA" id="ARBA00022701"/>
    </source>
</evidence>
<protein>
    <recommendedName>
        <fullName evidence="5">Spindle pole body component</fullName>
    </recommendedName>
</protein>
<evidence type="ECO:0000256" key="5">
    <source>
        <dbReference type="RuleBase" id="RU363050"/>
    </source>
</evidence>
<dbReference type="GO" id="GO:0000930">
    <property type="term" value="C:gamma-tubulin complex"/>
    <property type="evidence" value="ECO:0007669"/>
    <property type="project" value="TreeGrafter"/>
</dbReference>
<dbReference type="Proteomes" id="UP000226192">
    <property type="component" value="Unassembled WGS sequence"/>
</dbReference>
<dbReference type="OrthoDB" id="775571at2759"/>
<evidence type="ECO:0000259" key="6">
    <source>
        <dbReference type="Pfam" id="PF04130"/>
    </source>
</evidence>
<proteinExistence type="inferred from homology"/>
<dbReference type="GO" id="GO:0000922">
    <property type="term" value="C:spindle pole"/>
    <property type="evidence" value="ECO:0007669"/>
    <property type="project" value="InterPro"/>
</dbReference>
<keyword evidence="3 5" id="KW-0493">Microtubule</keyword>
<dbReference type="PANTHER" id="PTHR19302:SF70">
    <property type="entry name" value="GAMMA-TUBULIN COMPLEX COMPONENT 6"/>
    <property type="match status" value="1"/>
</dbReference>
<dbReference type="EMBL" id="NJET01000129">
    <property type="protein sequence ID" value="PHH60771.1"/>
    <property type="molecule type" value="Genomic_DNA"/>
</dbReference>
<comment type="subcellular location">
    <subcellularLocation>
        <location evidence="5">Cytoplasm</location>
        <location evidence="5">Cytoskeleton</location>
        <location evidence="5">Microtubule organizing center</location>
    </subcellularLocation>
</comment>
<dbReference type="GO" id="GO:0051321">
    <property type="term" value="P:meiotic cell cycle"/>
    <property type="evidence" value="ECO:0007669"/>
    <property type="project" value="TreeGrafter"/>
</dbReference>
<dbReference type="GO" id="GO:0031122">
    <property type="term" value="P:cytoplasmic microtubule organization"/>
    <property type="evidence" value="ECO:0007669"/>
    <property type="project" value="TreeGrafter"/>
</dbReference>
<dbReference type="STRING" id="1399860.A0A2C5Y1L6"/>
<dbReference type="PANTHER" id="PTHR19302">
    <property type="entry name" value="GAMMA TUBULIN COMPLEX PROTEIN"/>
    <property type="match status" value="1"/>
</dbReference>
<evidence type="ECO:0000313" key="8">
    <source>
        <dbReference type="EMBL" id="PHH60771.1"/>
    </source>
</evidence>
<dbReference type="GO" id="GO:0051011">
    <property type="term" value="F:microtubule minus-end binding"/>
    <property type="evidence" value="ECO:0007669"/>
    <property type="project" value="TreeGrafter"/>
</dbReference>
<feature type="domain" description="Gamma tubulin complex component protein N-terminal" evidence="7">
    <location>
        <begin position="196"/>
        <end position="411"/>
    </location>
</feature>
<evidence type="ECO:0000256" key="4">
    <source>
        <dbReference type="ARBA" id="ARBA00023212"/>
    </source>
</evidence>
<comment type="caution">
    <text evidence="8">The sequence shown here is derived from an EMBL/GenBank/DDBJ whole genome shotgun (WGS) entry which is preliminary data.</text>
</comment>
<comment type="similarity">
    <text evidence="1 5">Belongs to the TUBGCP family.</text>
</comment>
<dbReference type="Pfam" id="PF17681">
    <property type="entry name" value="GCP_N_terminal"/>
    <property type="match status" value="1"/>
</dbReference>
<name>A0A2C5Y1L6_9HYPO</name>
<sequence length="852" mass="95263">METEVLEADVFAIPHFGQTCQWMTGNGEAKSLLFPLAPDLIDDLNDSFLLSSAPRQDGFFQLPLGLSASQLPHSQPCLDREFPIADSMADISSTAGDVWTALEDAPVKQAELRTWEAFHVPKSQPVARHKPMLLSETGSRALDALVKSADEALASGSHGIVTVKTRAYISSLLAMAVGRDSLLFRKDEATGTFQSVLERQALCCGSTLLYLAAFVRRTYTTHSSPCQVALASCIDQVLRAAQIRAVLDARTFWSVLHLQVFLSNVSAFLTPLKTLTSKLPSQCSDKDILDTVYDVASSQGNSQDSAQKMMREILQRVSVPWIEFLEEWIGMRKEQGAPLTLRLEEGGKCFIKIETGVDIDHFGNEEETAEFCLNPLNVPGFMSHDIMDLILEAGRNLRFIREFHPNHPLVQQPVFRHMRLPSIQWLYDWESQISGHAFLKEQVSASMEHFSMPLKGFEVDDSVGRIVLERLGDRHQTCDDTVNDTAHWSLLPVVSFANIAATQARIFGQESLRLLFDSHNLCLHLRMLRDFHLFGNERKAGVARRGGVMGLGLGRRENWPPASSELRLALMSVLTESYAEGVGAESRKERSHGDDARKTLTAGLPGEVSFAIRDLAPEQMDKVTNPDNIEALDFLGLSYKPPREIAAVITRHSLIRHDGIFRLLLRVLRMLYVVDEQCRNHFIKTLASHFMDVGVAIPWMLFEDKVKQVRAVLDSDDARHASDSRTQSPEGLRQLHQDVLEHITCALLLNKRQQPALMLIEELFDLVLRHDKLLKPKALERVVQNDGSVEIAQLYAAFGEKMKTLVSVCRVMSEKMRSVGDTPGEIGSGQDGLIAQLLVRLDFESYYGEPMD</sequence>
<evidence type="ECO:0000256" key="1">
    <source>
        <dbReference type="ARBA" id="ARBA00010337"/>
    </source>
</evidence>
<reference evidence="8 9" key="1">
    <citation type="submission" date="2017-06" db="EMBL/GenBank/DDBJ databases">
        <title>Ant-infecting Ophiocordyceps genomes reveal a high diversity of potential behavioral manipulation genes and a possible major role for enterotoxins.</title>
        <authorList>
            <person name="De Bekker C."/>
            <person name="Evans H.C."/>
            <person name="Brachmann A."/>
            <person name="Hughes D.P."/>
        </authorList>
    </citation>
    <scope>NUCLEOTIDE SEQUENCE [LARGE SCALE GENOMIC DNA]</scope>
    <source>
        <strain evidence="8 9">Map64</strain>
    </source>
</reference>